<reference evidence="1" key="1">
    <citation type="submission" date="2022-06" db="EMBL/GenBank/DDBJ databases">
        <title>Gramella sediminis sp. nov., isolated from deep-sea sediment of the Indian Ocean.</title>
        <authorList>
            <person name="Yang L."/>
        </authorList>
    </citation>
    <scope>NUCLEOTIDE SEQUENCE</scope>
    <source>
        <strain evidence="1">HMD3159</strain>
    </source>
</reference>
<dbReference type="SUPFAM" id="SSF50969">
    <property type="entry name" value="YVTN repeat-like/Quinoprotein amine dehydrogenase"/>
    <property type="match status" value="1"/>
</dbReference>
<dbReference type="Proteomes" id="UP001155077">
    <property type="component" value="Unassembled WGS sequence"/>
</dbReference>
<dbReference type="EMBL" id="JAMSCK010000003">
    <property type="protein sequence ID" value="MCM8569348.1"/>
    <property type="molecule type" value="Genomic_DNA"/>
</dbReference>
<dbReference type="RefSeq" id="WP_252112323.1">
    <property type="nucleotide sequence ID" value="NZ_JAMSCK010000003.1"/>
</dbReference>
<proteinExistence type="predicted"/>
<dbReference type="PROSITE" id="PS51257">
    <property type="entry name" value="PROKAR_LIPOPROTEIN"/>
    <property type="match status" value="1"/>
</dbReference>
<protein>
    <submittedName>
        <fullName evidence="1">Uncharacterized protein</fullName>
    </submittedName>
</protein>
<accession>A0ABT0Z0U9</accession>
<evidence type="ECO:0000313" key="2">
    <source>
        <dbReference type="Proteomes" id="UP001155077"/>
    </source>
</evidence>
<name>A0ABT0Z0U9_9FLAO</name>
<organism evidence="1 2">
    <name type="scientific">Gramella jeungdoensis</name>
    <dbReference type="NCBI Taxonomy" id="708091"/>
    <lineage>
        <taxon>Bacteria</taxon>
        <taxon>Pseudomonadati</taxon>
        <taxon>Bacteroidota</taxon>
        <taxon>Flavobacteriia</taxon>
        <taxon>Flavobacteriales</taxon>
        <taxon>Flavobacteriaceae</taxon>
        <taxon>Christiangramia</taxon>
    </lineage>
</organism>
<sequence>MKLERSGLFLGIFFIALFCSCSSDDNLNGDVRTSETAHLYAASHSGPVKRYDINTGQVTTYNITSTDTEGIYFSQVDDSFTLASRSGSQLETYTGISTFQSGISVDLEPEFISGTDLESPRDLAVNGNFYIVSDDTDLDDDELTPEGRLFIYTKGSMGFTLRNVVTTKFRLWGIEFIGDDLYAAVDETNKIAVFRNFISTHALNRIVTADKIVAFQGLVRSHGLDFEDGTMILSDIGEAESNSDGALHVIQDFESKFNAASAGGFVKVEDQLRIAGNNTLLGNPVDVIYDSAYNVIFVAEAVNGGGRILAFNDATSIDGNISPDLKYSLAGVSSLFFHTE</sequence>
<comment type="caution">
    <text evidence="1">The sequence shown here is derived from an EMBL/GenBank/DDBJ whole genome shotgun (WGS) entry which is preliminary data.</text>
</comment>
<dbReference type="InterPro" id="IPR011044">
    <property type="entry name" value="Quino_amine_DH_bsu"/>
</dbReference>
<gene>
    <name evidence="1" type="ORF">NE848_08155</name>
</gene>
<evidence type="ECO:0000313" key="1">
    <source>
        <dbReference type="EMBL" id="MCM8569348.1"/>
    </source>
</evidence>
<keyword evidence="2" id="KW-1185">Reference proteome</keyword>